<gene>
    <name evidence="1" type="ORF">UFOPK2942_00022</name>
    <name evidence="2" type="ORF">UFOPK4242_01090</name>
</gene>
<name>A0A6J7SR33_9ZZZZ</name>
<accession>A0A6J7SR33</accession>
<reference evidence="2" key="1">
    <citation type="submission" date="2020-05" db="EMBL/GenBank/DDBJ databases">
        <authorList>
            <person name="Chiriac C."/>
            <person name="Salcher M."/>
            <person name="Ghai R."/>
            <person name="Kavagutti S V."/>
        </authorList>
    </citation>
    <scope>NUCLEOTIDE SEQUENCE</scope>
</reference>
<organism evidence="2">
    <name type="scientific">freshwater metagenome</name>
    <dbReference type="NCBI Taxonomy" id="449393"/>
    <lineage>
        <taxon>unclassified sequences</taxon>
        <taxon>metagenomes</taxon>
        <taxon>ecological metagenomes</taxon>
    </lineage>
</organism>
<protein>
    <submittedName>
        <fullName evidence="2">Unannotated protein</fullName>
    </submittedName>
</protein>
<evidence type="ECO:0000313" key="1">
    <source>
        <dbReference type="EMBL" id="CAB4770094.1"/>
    </source>
</evidence>
<dbReference type="EMBL" id="CAFAAA010000001">
    <property type="protein sequence ID" value="CAB4770094.1"/>
    <property type="molecule type" value="Genomic_DNA"/>
</dbReference>
<proteinExistence type="predicted"/>
<evidence type="ECO:0000313" key="2">
    <source>
        <dbReference type="EMBL" id="CAB5043471.1"/>
    </source>
</evidence>
<dbReference type="AlphaFoldDB" id="A0A6J7SR33"/>
<sequence length="362" mass="40665">MKAVASPEDGDVPLPLESCGSGNYYYRIQDSVTERSFYFDKGYTRVDSRSEALFDPIRVKAYRAIRDHVASTKIIPPVDFHVSSDFPVVQLAPLKAQLLYTVPYWADFFPSQTRVQATFLTEKSSALIDANDISRPDDAQWVMDTYLDPTKIGDLNCGWRYGISGSHILPTGTNKGQIGFWIISPTANAGKYWDPTYLTHEFTHGVQDLIWFANDINVLENGAPYFLIEGAGQLFGAALSLPNLGWYQDDLYQQINENYLGGALLDRKLPTSTIDILSMIKSAEKNDGEAGTMWAYTVGSQVWEWVIANYGFDAYWDIVKGISRTQNYDATVLKVIGKSKEDLYLEAAPYILKSFQEALSNR</sequence>
<dbReference type="EMBL" id="CAFBQC010000065">
    <property type="protein sequence ID" value="CAB5043471.1"/>
    <property type="molecule type" value="Genomic_DNA"/>
</dbReference>